<name>A0ABZ2YW37_9BACT</name>
<protein>
    <submittedName>
        <fullName evidence="1">Uncharacterized protein</fullName>
    </submittedName>
</protein>
<sequence length="323" mass="37024">MSILPFTQTFYPGDVDPTSPERHFIGGAQANYLDSNCIHKIQEKFCELGFEYMVGNINGCYNSKLASAVCAFQEQATGAFRRFVNTFDGEASTLLLTPTYNGHVNGILDEATFRELNIWLLHNFANSCPSPLTRFGRTWVQQPIAAAMREVIKITRRHKGYFPENAFACFRSPANVTISSGMIKNSLHHLALAIDLDEWRGMQNPHLDRFFISSSEDNEHWNVHIPCADAEIPETTHTFMFFRADSKTYYECEISGRFLDLTAIFKSVGLTPIRRKEGWTKNYYLTEWWHFQLATPRSWTEEISRIGFSIKTLSLLGKTYQKP</sequence>
<evidence type="ECO:0000313" key="2">
    <source>
        <dbReference type="Proteomes" id="UP001449657"/>
    </source>
</evidence>
<organism evidence="1 2">
    <name type="scientific">Chitinophaga caseinilytica</name>
    <dbReference type="NCBI Taxonomy" id="2267521"/>
    <lineage>
        <taxon>Bacteria</taxon>
        <taxon>Pseudomonadati</taxon>
        <taxon>Bacteroidota</taxon>
        <taxon>Chitinophagia</taxon>
        <taxon>Chitinophagales</taxon>
        <taxon>Chitinophagaceae</taxon>
        <taxon>Chitinophaga</taxon>
    </lineage>
</organism>
<dbReference type="InterPro" id="IPR009045">
    <property type="entry name" value="Zn_M74/Hedgehog-like"/>
</dbReference>
<evidence type="ECO:0000313" key="1">
    <source>
        <dbReference type="EMBL" id="WZN44079.1"/>
    </source>
</evidence>
<accession>A0ABZ2YW37</accession>
<dbReference type="RefSeq" id="WP_341838873.1">
    <property type="nucleotide sequence ID" value="NZ_CP149792.1"/>
</dbReference>
<reference evidence="1 2" key="1">
    <citation type="submission" date="2024-03" db="EMBL/GenBank/DDBJ databases">
        <title>Chitinophaga caseinilytica sp. nov., a casein hydrolysing bacterium isolated from forest soil.</title>
        <authorList>
            <person name="Lee D.S."/>
            <person name="Han D.M."/>
            <person name="Baek J.H."/>
            <person name="Choi D.G."/>
            <person name="Jeon J.H."/>
            <person name="Jeon C.O."/>
        </authorList>
    </citation>
    <scope>NUCLEOTIDE SEQUENCE [LARGE SCALE GENOMIC DNA]</scope>
    <source>
        <strain evidence="1 2">KACC 19118</strain>
    </source>
</reference>
<dbReference type="EMBL" id="CP150096">
    <property type="protein sequence ID" value="WZN44079.1"/>
    <property type="molecule type" value="Genomic_DNA"/>
</dbReference>
<dbReference type="SUPFAM" id="SSF55166">
    <property type="entry name" value="Hedgehog/DD-peptidase"/>
    <property type="match status" value="1"/>
</dbReference>
<gene>
    <name evidence="1" type="ORF">WJU22_14345</name>
</gene>
<dbReference type="Proteomes" id="UP001449657">
    <property type="component" value="Chromosome"/>
</dbReference>
<proteinExistence type="predicted"/>
<keyword evidence="2" id="KW-1185">Reference proteome</keyword>